<dbReference type="EMBL" id="CP040396">
    <property type="protein sequence ID" value="QCT03674.1"/>
    <property type="molecule type" value="Genomic_DNA"/>
</dbReference>
<gene>
    <name evidence="2" type="ORF">E6C60_2963</name>
</gene>
<dbReference type="KEGG" id="palo:E6C60_2963"/>
<protein>
    <submittedName>
        <fullName evidence="2">Uncharacterized protein</fullName>
    </submittedName>
</protein>
<keyword evidence="3" id="KW-1185">Reference proteome</keyword>
<sequence length="112" mass="12865">MDFEMNSIQKSLQQMQAPDAEQLEQRAKELESNRSVPIEQILNPAFMGRHTRFASIEAFFEDGGFVVEKDEDFEALPQTALDQHARMVTPFDSFQEMVDKAVGEYIMRSLGF</sequence>
<dbReference type="AlphaFoldDB" id="A0A4V1G471"/>
<name>A0A4V1G471_9BACL</name>
<evidence type="ECO:0000313" key="2">
    <source>
        <dbReference type="EMBL" id="QCT03674.1"/>
    </source>
</evidence>
<proteinExistence type="predicted"/>
<evidence type="ECO:0000256" key="1">
    <source>
        <dbReference type="SAM" id="MobiDB-lite"/>
    </source>
</evidence>
<feature type="region of interest" description="Disordered" evidence="1">
    <location>
        <begin position="1"/>
        <end position="24"/>
    </location>
</feature>
<dbReference type="Proteomes" id="UP000300879">
    <property type="component" value="Chromosome"/>
</dbReference>
<reference evidence="2 3" key="1">
    <citation type="submission" date="2019-05" db="EMBL/GenBank/DDBJ databases">
        <authorList>
            <person name="Chen C."/>
        </authorList>
    </citation>
    <scope>NUCLEOTIDE SEQUENCE [LARGE SCALE GENOMIC DNA]</scope>
    <source>
        <strain evidence="2 3">HB172198</strain>
    </source>
</reference>
<accession>A0A4V1G471</accession>
<feature type="compositionally biased region" description="Polar residues" evidence="1">
    <location>
        <begin position="1"/>
        <end position="16"/>
    </location>
</feature>
<organism evidence="2 3">
    <name type="scientific">Paenibacillus algicola</name>
    <dbReference type="NCBI Taxonomy" id="2565926"/>
    <lineage>
        <taxon>Bacteria</taxon>
        <taxon>Bacillati</taxon>
        <taxon>Bacillota</taxon>
        <taxon>Bacilli</taxon>
        <taxon>Bacillales</taxon>
        <taxon>Paenibacillaceae</taxon>
        <taxon>Paenibacillus</taxon>
    </lineage>
</organism>
<evidence type="ECO:0000313" key="3">
    <source>
        <dbReference type="Proteomes" id="UP000300879"/>
    </source>
</evidence>